<evidence type="ECO:0000256" key="4">
    <source>
        <dbReference type="ARBA" id="ARBA00022679"/>
    </source>
</evidence>
<gene>
    <name evidence="8" type="ORF">J2W31_006492</name>
</gene>
<evidence type="ECO:0000259" key="7">
    <source>
        <dbReference type="PROSITE" id="PS50109"/>
    </source>
</evidence>
<feature type="transmembrane region" description="Helical" evidence="6">
    <location>
        <begin position="52"/>
        <end position="71"/>
    </location>
</feature>
<dbReference type="InterPro" id="IPR004358">
    <property type="entry name" value="Sig_transdc_His_kin-like_C"/>
</dbReference>
<dbReference type="EMBL" id="JAUSRD010000027">
    <property type="protein sequence ID" value="MDP9897348.1"/>
    <property type="molecule type" value="Genomic_DNA"/>
</dbReference>
<evidence type="ECO:0000256" key="5">
    <source>
        <dbReference type="ARBA" id="ARBA00022777"/>
    </source>
</evidence>
<dbReference type="InterPro" id="IPR003594">
    <property type="entry name" value="HATPase_dom"/>
</dbReference>
<dbReference type="SUPFAM" id="SSF47384">
    <property type="entry name" value="Homodimeric domain of signal transducing histidine kinase"/>
    <property type="match status" value="1"/>
</dbReference>
<dbReference type="SMART" id="SM00388">
    <property type="entry name" value="HisKA"/>
    <property type="match status" value="1"/>
</dbReference>
<proteinExistence type="predicted"/>
<dbReference type="PANTHER" id="PTHR43047:SF9">
    <property type="entry name" value="HISTIDINE KINASE"/>
    <property type="match status" value="1"/>
</dbReference>
<accession>A0AAW8DB67</accession>
<dbReference type="InterPro" id="IPR036097">
    <property type="entry name" value="HisK_dim/P_sf"/>
</dbReference>
<feature type="domain" description="Histidine kinase" evidence="7">
    <location>
        <begin position="259"/>
        <end position="474"/>
    </location>
</feature>
<keyword evidence="6" id="KW-0812">Transmembrane</keyword>
<keyword evidence="6" id="KW-0472">Membrane</keyword>
<evidence type="ECO:0000256" key="2">
    <source>
        <dbReference type="ARBA" id="ARBA00012438"/>
    </source>
</evidence>
<dbReference type="Gene3D" id="3.30.565.10">
    <property type="entry name" value="Histidine kinase-like ATPase, C-terminal domain"/>
    <property type="match status" value="1"/>
</dbReference>
<dbReference type="Pfam" id="PF02518">
    <property type="entry name" value="HATPase_c"/>
    <property type="match status" value="1"/>
</dbReference>
<reference evidence="8" key="1">
    <citation type="submission" date="2023-07" db="EMBL/GenBank/DDBJ databases">
        <title>Sorghum-associated microbial communities from plants grown in Nebraska, USA.</title>
        <authorList>
            <person name="Schachtman D."/>
        </authorList>
    </citation>
    <scope>NUCLEOTIDE SEQUENCE</scope>
    <source>
        <strain evidence="8">DS3754</strain>
    </source>
</reference>
<protein>
    <recommendedName>
        <fullName evidence="2">histidine kinase</fullName>
        <ecNumber evidence="2">2.7.13.3</ecNumber>
    </recommendedName>
</protein>
<name>A0AAW8DB67_9BURK</name>
<evidence type="ECO:0000256" key="6">
    <source>
        <dbReference type="SAM" id="Phobius"/>
    </source>
</evidence>
<dbReference type="CDD" id="cd00075">
    <property type="entry name" value="HATPase"/>
    <property type="match status" value="1"/>
</dbReference>
<dbReference type="GO" id="GO:0009927">
    <property type="term" value="F:histidine phosphotransfer kinase activity"/>
    <property type="evidence" value="ECO:0007669"/>
    <property type="project" value="TreeGrafter"/>
</dbReference>
<dbReference type="SMART" id="SM00387">
    <property type="entry name" value="HATPase_c"/>
    <property type="match status" value="1"/>
</dbReference>
<dbReference type="CDD" id="cd00082">
    <property type="entry name" value="HisKA"/>
    <property type="match status" value="1"/>
</dbReference>
<dbReference type="SUPFAM" id="SSF55874">
    <property type="entry name" value="ATPase domain of HSP90 chaperone/DNA topoisomerase II/histidine kinase"/>
    <property type="match status" value="1"/>
</dbReference>
<keyword evidence="5 8" id="KW-0418">Kinase</keyword>
<sequence length="482" mass="53315">MTAFSKFHHFTQDDIEKSVEITSQQGTASKALLNVTTGHRNLVGRQFLLQQIAYWITVGGLAIAEASAPLLSEDTMRLWMIVTAVSWVFRILIYLPVYYLPPAVVAKSLFLKASPLAIILVACGYWMWTIPLFAGPVLTVRELFMCIGFLAISISMTGIFPVTPIAVIVYISVLWGSLSFSMYTNQMLSAPLLFAMNSMVLVILGLYVFISISQVKTQLNRSDQVDILNAELVSTNEVLQSLKNAAYTALETRSVFFAQANHDFKQHLHGAKLMVVAALATTKPGEAAHGALQRLGEEMDSLEVYMNNVLDFARIESLDAGTQLRSTKIQSLFQKLDLHFEEIAISKQVNLNFRPTNIRIGTDASMLYRMLENLISNALKFTRKGGGVLVTARARAGGIYIEVWDQGPGIKTEAQHRIFDAFHQEVPASGPRQPGIGLGLAIVQRFAGRLGYRIQIHSVVGRGTVFRVIIPREFLASESIST</sequence>
<feature type="transmembrane region" description="Helical" evidence="6">
    <location>
        <begin position="78"/>
        <end position="101"/>
    </location>
</feature>
<dbReference type="Proteomes" id="UP001242045">
    <property type="component" value="Unassembled WGS sequence"/>
</dbReference>
<feature type="transmembrane region" description="Helical" evidence="6">
    <location>
        <begin position="146"/>
        <end position="172"/>
    </location>
</feature>
<evidence type="ECO:0000313" key="9">
    <source>
        <dbReference type="Proteomes" id="UP001242045"/>
    </source>
</evidence>
<dbReference type="EC" id="2.7.13.3" evidence="2"/>
<keyword evidence="6" id="KW-1133">Transmembrane helix</keyword>
<feature type="transmembrane region" description="Helical" evidence="6">
    <location>
        <begin position="113"/>
        <end position="134"/>
    </location>
</feature>
<feature type="transmembrane region" description="Helical" evidence="6">
    <location>
        <begin position="192"/>
        <end position="212"/>
    </location>
</feature>
<dbReference type="InterPro" id="IPR005467">
    <property type="entry name" value="His_kinase_dom"/>
</dbReference>
<keyword evidence="4" id="KW-0808">Transferase</keyword>
<dbReference type="PANTHER" id="PTHR43047">
    <property type="entry name" value="TWO-COMPONENT HISTIDINE PROTEIN KINASE"/>
    <property type="match status" value="1"/>
</dbReference>
<dbReference type="AlphaFoldDB" id="A0AAW8DB67"/>
<dbReference type="InterPro" id="IPR003661">
    <property type="entry name" value="HisK_dim/P_dom"/>
</dbReference>
<evidence type="ECO:0000256" key="3">
    <source>
        <dbReference type="ARBA" id="ARBA00022553"/>
    </source>
</evidence>
<dbReference type="GO" id="GO:0000155">
    <property type="term" value="F:phosphorelay sensor kinase activity"/>
    <property type="evidence" value="ECO:0007669"/>
    <property type="project" value="InterPro"/>
</dbReference>
<evidence type="ECO:0000313" key="8">
    <source>
        <dbReference type="EMBL" id="MDP9897348.1"/>
    </source>
</evidence>
<dbReference type="RefSeq" id="WP_307687284.1">
    <property type="nucleotide sequence ID" value="NZ_JAUSRD010000027.1"/>
</dbReference>
<dbReference type="PRINTS" id="PR00344">
    <property type="entry name" value="BCTRLSENSOR"/>
</dbReference>
<evidence type="ECO:0000256" key="1">
    <source>
        <dbReference type="ARBA" id="ARBA00000085"/>
    </source>
</evidence>
<dbReference type="Gene3D" id="1.10.287.130">
    <property type="match status" value="1"/>
</dbReference>
<keyword evidence="3" id="KW-0597">Phosphoprotein</keyword>
<dbReference type="InterPro" id="IPR036890">
    <property type="entry name" value="HATPase_C_sf"/>
</dbReference>
<organism evidence="8 9">
    <name type="scientific">Variovorax boronicumulans</name>
    <dbReference type="NCBI Taxonomy" id="436515"/>
    <lineage>
        <taxon>Bacteria</taxon>
        <taxon>Pseudomonadati</taxon>
        <taxon>Pseudomonadota</taxon>
        <taxon>Betaproteobacteria</taxon>
        <taxon>Burkholderiales</taxon>
        <taxon>Comamonadaceae</taxon>
        <taxon>Variovorax</taxon>
    </lineage>
</organism>
<dbReference type="GO" id="GO:0005886">
    <property type="term" value="C:plasma membrane"/>
    <property type="evidence" value="ECO:0007669"/>
    <property type="project" value="TreeGrafter"/>
</dbReference>
<dbReference type="PROSITE" id="PS50109">
    <property type="entry name" value="HIS_KIN"/>
    <property type="match status" value="1"/>
</dbReference>
<comment type="caution">
    <text evidence="8">The sequence shown here is derived from an EMBL/GenBank/DDBJ whole genome shotgun (WGS) entry which is preliminary data.</text>
</comment>
<comment type="catalytic activity">
    <reaction evidence="1">
        <text>ATP + protein L-histidine = ADP + protein N-phospho-L-histidine.</text>
        <dbReference type="EC" id="2.7.13.3"/>
    </reaction>
</comment>